<keyword evidence="3" id="KW-1185">Reference proteome</keyword>
<feature type="compositionally biased region" description="Polar residues" evidence="1">
    <location>
        <begin position="11"/>
        <end position="20"/>
    </location>
</feature>
<keyword evidence="2" id="KW-0378">Hydrolase</keyword>
<dbReference type="Gene3D" id="3.40.50.300">
    <property type="entry name" value="P-loop containing nucleotide triphosphate hydrolases"/>
    <property type="match status" value="1"/>
</dbReference>
<dbReference type="OrthoDB" id="4001at10239"/>
<proteinExistence type="predicted"/>
<evidence type="ECO:0000256" key="1">
    <source>
        <dbReference type="SAM" id="MobiDB-lite"/>
    </source>
</evidence>
<organism evidence="2 3">
    <name type="scientific">Gryllus bimaculatus nudivirus</name>
    <dbReference type="NCBI Taxonomy" id="432587"/>
    <lineage>
        <taxon>Viruses</taxon>
        <taxon>Viruses incertae sedis</taxon>
        <taxon>Naldaviricetes</taxon>
        <taxon>Lefavirales</taxon>
        <taxon>Nudiviridae</taxon>
        <taxon>Alphanudivirus</taxon>
        <taxon>Alphanudivirus grybimaculati</taxon>
    </lineage>
</organism>
<dbReference type="SUPFAM" id="SSF52540">
    <property type="entry name" value="P-loop containing nucleoside triphosphate hydrolases"/>
    <property type="match status" value="1"/>
</dbReference>
<dbReference type="InterPro" id="IPR027417">
    <property type="entry name" value="P-loop_NTPase"/>
</dbReference>
<dbReference type="GO" id="GO:0004386">
    <property type="term" value="F:helicase activity"/>
    <property type="evidence" value="ECO:0007669"/>
    <property type="project" value="UniProtKB-KW"/>
</dbReference>
<dbReference type="Proteomes" id="UP000203733">
    <property type="component" value="Segment"/>
</dbReference>
<dbReference type="GeneID" id="4960804"/>
<sequence>MSKRNRENEIDTNYSTHFNSSRLNPEQKKIFDFVHLHKNNNEGNIVLIQAGPGTGKTFTMLSLTVSWPRQVNVIIFKNDLLDIFNKCKAKCYSVTKFLMRAFNMDYMQYKYFEIMLNKNINAYDFINAFFGLLKNFNLEFDPKQLYIFDEYTFISKPILLIILIHLKINNCNAIFCGDKNQLQSIRKCNNLLSSSYDIIHHFANNVYVLNKNERCSDVEYDNEIKYIAKFVNDDKMSKHPFINILCSNLFHDKLLNNSVVTDTILGFHHRTITEEVHSWFMDKKPDESNLKSYCSFYYIISKNSTDKVNGTQIENSHVFIPHVWTRYIKNQGKVENFLPYLPLIEGNAYFYEELSENKLVTLIQILNENELVIELQNKKRINIGKTKCDNVTFERHKDFILGPGGKGYLLNFNLYPAFFLTIHMSQGRTIKNNTSILLKEATIRALYVALSRVKDKSQINKISLPNSLFLIISTIYNYPILCETNKISLSEIIKKLESDGYYYLSCDNILNQNEILNSLITFYSTSDIEIRKTARTKLCNLVKNWKVDIVYNKELNFNDSDVLLSCLNFLLHNWKILHKLMTIDEKDAFIWLKLYIDNSSDIQDIIQVNEYPKIDRKNINSFLMLSRLLYSCPQNVSIKEYIAQRSLIKDYYSKKINIESINLVVSEFQEEIIKLPSCEITVEYLNTALDKLTDTVADRLV</sequence>
<evidence type="ECO:0000313" key="3">
    <source>
        <dbReference type="Proteomes" id="UP000203733"/>
    </source>
</evidence>
<dbReference type="EMBL" id="EF203088">
    <property type="protein sequence ID" value="ABO45379.1"/>
    <property type="molecule type" value="Genomic_DNA"/>
</dbReference>
<reference evidence="2 3" key="1">
    <citation type="journal article" date="2007" name="J. Virol.">
        <title>The genome of Gryllus bimaculatus nudivirus indicates an ancient diversification of baculovirus-related nonoccluded nudiviruses of insects.</title>
        <authorList>
            <person name="Wang Y."/>
            <person name="Kleespies R.G."/>
            <person name="Huger A.M."/>
            <person name="Jehle J.A."/>
        </authorList>
    </citation>
    <scope>NUCLEOTIDE SEQUENCE [LARGE SCALE GENOMIC DNA]</scope>
</reference>
<keyword evidence="2" id="KW-0067">ATP-binding</keyword>
<keyword evidence="2" id="KW-0347">Helicase</keyword>
<protein>
    <submittedName>
        <fullName evidence="2">Putative helicase 2</fullName>
    </submittedName>
</protein>
<dbReference type="Pfam" id="PF13604">
    <property type="entry name" value="AAA_30"/>
    <property type="match status" value="1"/>
</dbReference>
<feature type="region of interest" description="Disordered" evidence="1">
    <location>
        <begin position="1"/>
        <end position="20"/>
    </location>
</feature>
<dbReference type="RefSeq" id="YP_001111313.1">
    <property type="nucleotide sequence ID" value="NC_009240.1"/>
</dbReference>
<evidence type="ECO:0000313" key="2">
    <source>
        <dbReference type="EMBL" id="ABO45379.1"/>
    </source>
</evidence>
<dbReference type="KEGG" id="vg:4960804"/>
<keyword evidence="2" id="KW-0547">Nucleotide-binding</keyword>
<name>A4L209_9VIRU</name>
<accession>A4L209</accession>